<comment type="caution">
    <text evidence="5">The sequence shown here is derived from an EMBL/GenBank/DDBJ whole genome shotgun (WGS) entry which is preliminary data.</text>
</comment>
<feature type="domain" description="Type I restriction modification DNA specificity" evidence="4">
    <location>
        <begin position="187"/>
        <end position="356"/>
    </location>
</feature>
<dbReference type="EMBL" id="BMZC01000012">
    <property type="protein sequence ID" value="GGZ75577.1"/>
    <property type="molecule type" value="Genomic_DNA"/>
</dbReference>
<evidence type="ECO:0000256" key="3">
    <source>
        <dbReference type="ARBA" id="ARBA00023125"/>
    </source>
</evidence>
<keyword evidence="2" id="KW-0680">Restriction system</keyword>
<evidence type="ECO:0000313" key="6">
    <source>
        <dbReference type="Proteomes" id="UP000622604"/>
    </source>
</evidence>
<sequence length="384" mass="42602">MEQVLYSLPDGWKYQKLKTLIKMHYGKALKAVDRIEGEVPVYGSNGVVGSHNEHLWNQPTVVIGRKGSVGEANLALTPSWTIDTAYYVEIIDNEVLDLIYFYYFADKFDVSTISQKGVKPGINRNDYLNLSLPLPPLSEQKRIIKKLDELLTRIDNAIEHLQESVTLKSNLLQSALDGQFAAIAERMTFESLAEIKGGKRLPKGEKLSDEVTEHPYIRVADFTDKGTIDLSGIKYISKEIHKQINRYVISKDDLYISIAGTIGKTGFVPPELAGANLTENAAKLVIKDKGQLDLSYLYLFTLTSDFSAQVGLATKTVAQPKLALTRLSKIQIPMCSLVEQKALVSTIETLKSKIHTAEAVLLGKIEDLKSLKASILDSAFKGEL</sequence>
<evidence type="ECO:0000259" key="4">
    <source>
        <dbReference type="Pfam" id="PF01420"/>
    </source>
</evidence>
<reference evidence="5" key="1">
    <citation type="journal article" date="2014" name="Int. J. Syst. Evol. Microbiol.">
        <title>Complete genome sequence of Corynebacterium casei LMG S-19264T (=DSM 44701T), isolated from a smear-ripened cheese.</title>
        <authorList>
            <consortium name="US DOE Joint Genome Institute (JGI-PGF)"/>
            <person name="Walter F."/>
            <person name="Albersmeier A."/>
            <person name="Kalinowski J."/>
            <person name="Ruckert C."/>
        </authorList>
    </citation>
    <scope>NUCLEOTIDE SEQUENCE</scope>
    <source>
        <strain evidence="5">KCTC 32337</strain>
    </source>
</reference>
<dbReference type="Gene3D" id="3.90.220.20">
    <property type="entry name" value="DNA methylase specificity domains"/>
    <property type="match status" value="2"/>
</dbReference>
<organism evidence="5 6">
    <name type="scientific">Paraglaciecola chathamensis</name>
    <dbReference type="NCBI Taxonomy" id="368405"/>
    <lineage>
        <taxon>Bacteria</taxon>
        <taxon>Pseudomonadati</taxon>
        <taxon>Pseudomonadota</taxon>
        <taxon>Gammaproteobacteria</taxon>
        <taxon>Alteromonadales</taxon>
        <taxon>Alteromonadaceae</taxon>
        <taxon>Paraglaciecola</taxon>
    </lineage>
</organism>
<feature type="domain" description="Type I restriction modification DNA specificity" evidence="4">
    <location>
        <begin position="9"/>
        <end position="155"/>
    </location>
</feature>
<dbReference type="AlphaFoldDB" id="A0A8H9M1U5"/>
<accession>A0A8H9M1U5</accession>
<dbReference type="Pfam" id="PF01420">
    <property type="entry name" value="Methylase_S"/>
    <property type="match status" value="2"/>
</dbReference>
<dbReference type="InterPro" id="IPR044946">
    <property type="entry name" value="Restrct_endonuc_typeI_TRD_sf"/>
</dbReference>
<keyword evidence="3" id="KW-0238">DNA-binding</keyword>
<dbReference type="SUPFAM" id="SSF116734">
    <property type="entry name" value="DNA methylase specificity domain"/>
    <property type="match status" value="2"/>
</dbReference>
<dbReference type="PANTHER" id="PTHR43140">
    <property type="entry name" value="TYPE-1 RESTRICTION ENZYME ECOKI SPECIFICITY PROTEIN"/>
    <property type="match status" value="1"/>
</dbReference>
<evidence type="ECO:0000256" key="2">
    <source>
        <dbReference type="ARBA" id="ARBA00022747"/>
    </source>
</evidence>
<proteinExistence type="inferred from homology"/>
<dbReference type="GO" id="GO:0003677">
    <property type="term" value="F:DNA binding"/>
    <property type="evidence" value="ECO:0007669"/>
    <property type="project" value="UniProtKB-KW"/>
</dbReference>
<protein>
    <recommendedName>
        <fullName evidence="4">Type I restriction modification DNA specificity domain-containing protein</fullName>
    </recommendedName>
</protein>
<dbReference type="RefSeq" id="WP_191866903.1">
    <property type="nucleotide sequence ID" value="NZ_BMZC01000012.1"/>
</dbReference>
<dbReference type="InterPro" id="IPR051212">
    <property type="entry name" value="Type-I_RE_S_subunit"/>
</dbReference>
<evidence type="ECO:0000313" key="5">
    <source>
        <dbReference type="EMBL" id="GGZ75577.1"/>
    </source>
</evidence>
<comment type="similarity">
    <text evidence="1">Belongs to the type-I restriction system S methylase family.</text>
</comment>
<dbReference type="InterPro" id="IPR000055">
    <property type="entry name" value="Restrct_endonuc_typeI_TRD"/>
</dbReference>
<dbReference type="Proteomes" id="UP000622604">
    <property type="component" value="Unassembled WGS sequence"/>
</dbReference>
<evidence type="ECO:0000256" key="1">
    <source>
        <dbReference type="ARBA" id="ARBA00010923"/>
    </source>
</evidence>
<reference evidence="5" key="2">
    <citation type="submission" date="2020-09" db="EMBL/GenBank/DDBJ databases">
        <authorList>
            <person name="Sun Q."/>
            <person name="Kim S."/>
        </authorList>
    </citation>
    <scope>NUCLEOTIDE SEQUENCE</scope>
    <source>
        <strain evidence="5">KCTC 32337</strain>
    </source>
</reference>
<dbReference type="CDD" id="cd17267">
    <property type="entry name" value="RMtype1_S_EcoAO83I-TRD1-CR1_like"/>
    <property type="match status" value="1"/>
</dbReference>
<name>A0A8H9M1U5_9ALTE</name>
<gene>
    <name evidence="5" type="ORF">GCM10011274_37380</name>
</gene>
<dbReference type="PANTHER" id="PTHR43140:SF1">
    <property type="entry name" value="TYPE I RESTRICTION ENZYME ECOKI SPECIFICITY SUBUNIT"/>
    <property type="match status" value="1"/>
</dbReference>
<dbReference type="CDD" id="cd17256">
    <property type="entry name" value="RMtype1_S_EcoJA65PI-TRD1-CR1_like"/>
    <property type="match status" value="1"/>
</dbReference>
<dbReference type="GO" id="GO:0009307">
    <property type="term" value="P:DNA restriction-modification system"/>
    <property type="evidence" value="ECO:0007669"/>
    <property type="project" value="UniProtKB-KW"/>
</dbReference>